<keyword evidence="2" id="KW-0547">Nucleotide-binding</keyword>
<dbReference type="PANTHER" id="PTHR30153:SF2">
    <property type="entry name" value="REPLICATIVE DNA HELICASE"/>
    <property type="match status" value="1"/>
</dbReference>
<protein>
    <submittedName>
        <fullName evidence="2">Replicative DNA helicase</fullName>
    </submittedName>
</protein>
<gene>
    <name evidence="2" type="ORF">Nican01_00035</name>
</gene>
<feature type="domain" description="SF4 helicase" evidence="1">
    <location>
        <begin position="226"/>
        <end position="489"/>
    </location>
</feature>
<dbReference type="EMBL" id="PP179318">
    <property type="protein sequence ID" value="XAI70048.1"/>
    <property type="molecule type" value="Genomic_DNA"/>
</dbReference>
<dbReference type="SUPFAM" id="SSF52540">
    <property type="entry name" value="P-loop containing nucleoside triphosphate hydrolases"/>
    <property type="match status" value="1"/>
</dbReference>
<evidence type="ECO:0000259" key="1">
    <source>
        <dbReference type="PROSITE" id="PS51199"/>
    </source>
</evidence>
<dbReference type="Pfam" id="PF03796">
    <property type="entry name" value="DnaB_C"/>
    <property type="match status" value="1"/>
</dbReference>
<evidence type="ECO:0000313" key="2">
    <source>
        <dbReference type="EMBL" id="XAI70048.1"/>
    </source>
</evidence>
<dbReference type="InterPro" id="IPR007694">
    <property type="entry name" value="DNA_helicase_DnaB-like_C"/>
</dbReference>
<dbReference type="GO" id="GO:0003678">
    <property type="term" value="F:DNA helicase activity"/>
    <property type="evidence" value="ECO:0007669"/>
    <property type="project" value="InterPro"/>
</dbReference>
<keyword evidence="2" id="KW-0378">Hydrolase</keyword>
<sequence>MSEQAIKDSLAEQMARQMGIVEDEVDLDLDEELETVMSAAKKITPLPTLEEGAKAFEFEADFQQKIAALICRDEAFYRRVDGLVKPEYFESRSLSALVHICETYHEKYRRLPERAEWAELIKDAKAEKAIRDDDVPDMVADLKKILTAPLPARDYAVDKVAEFAKKQAISAAYMMTIPLVEKGEHAKAEKIMQKAFATGAQAVVEDNDYWNSIESRTQYRRDVEAGLIQKDGITSGLPKLDKMLYHHGWGRKELSVVMGGAKKGKSTGLLHWALAGSQKGFNVLYVTLEVAAKIIMERMDANVSGVDMSDLSARGNDVEKGVKDRAGLRKPGHLKVVEYPSGVMTCADLRKVIEFYRAEGIIFDMIVVDYADIMAAEIKSGNDINESKQVWLGLRAIAHEENAAVLTATQTNRAGFTADVAKAEHAAEDFNKIRIADLVLTINRTDEEKAKGEARIYFAASRNQAGEFTLKISQELSKMRFMTGILEIT</sequence>
<dbReference type="GO" id="GO:0005524">
    <property type="term" value="F:ATP binding"/>
    <property type="evidence" value="ECO:0007669"/>
    <property type="project" value="InterPro"/>
</dbReference>
<keyword evidence="2" id="KW-0347">Helicase</keyword>
<dbReference type="Gene3D" id="3.40.50.300">
    <property type="entry name" value="P-loop containing nucleotide triphosphate hydrolases"/>
    <property type="match status" value="1"/>
</dbReference>
<proteinExistence type="predicted"/>
<keyword evidence="2" id="KW-0067">ATP-binding</keyword>
<name>A0AAU6W0Q9_9CAUD</name>
<reference evidence="2" key="1">
    <citation type="journal article" date="2024" name="J. Gen. Virol.">
        <title>Novel phages of Pseudomonas syringae unveil numerous potential auxiliary metabolic genes.</title>
        <authorList>
            <person name="Feltin C."/>
            <person name="Garneau J.R."/>
            <person name="Morris C.E."/>
            <person name="Berard A."/>
            <person name="Torres-Barcelo C."/>
        </authorList>
    </citation>
    <scope>NUCLEOTIDE SEQUENCE</scope>
</reference>
<dbReference type="PROSITE" id="PS51199">
    <property type="entry name" value="SF4_HELICASE"/>
    <property type="match status" value="1"/>
</dbReference>
<dbReference type="GO" id="GO:0006260">
    <property type="term" value="P:DNA replication"/>
    <property type="evidence" value="ECO:0007669"/>
    <property type="project" value="InterPro"/>
</dbReference>
<organism evidence="2">
    <name type="scientific">Pseudomonas phage Nican01</name>
    <dbReference type="NCBI Taxonomy" id="3138540"/>
    <lineage>
        <taxon>Viruses</taxon>
        <taxon>Duplodnaviria</taxon>
        <taxon>Heunggongvirae</taxon>
        <taxon>Uroviricota</taxon>
        <taxon>Caudoviricetes</taxon>
        <taxon>Nickievirus</taxon>
    </lineage>
</organism>
<dbReference type="PANTHER" id="PTHR30153">
    <property type="entry name" value="REPLICATIVE DNA HELICASE DNAB"/>
    <property type="match status" value="1"/>
</dbReference>
<accession>A0AAU6W0Q9</accession>
<dbReference type="InterPro" id="IPR027417">
    <property type="entry name" value="P-loop_NTPase"/>
</dbReference>